<organism evidence="6 7">
    <name type="scientific">Massilimicrobiota timonensis</name>
    <dbReference type="NCBI Taxonomy" id="1776392"/>
    <lineage>
        <taxon>Bacteria</taxon>
        <taxon>Bacillati</taxon>
        <taxon>Bacillota</taxon>
        <taxon>Erysipelotrichia</taxon>
        <taxon>Erysipelotrichales</taxon>
        <taxon>Erysipelotrichaceae</taxon>
        <taxon>Massilimicrobiota</taxon>
    </lineage>
</organism>
<dbReference type="InterPro" id="IPR016446">
    <property type="entry name" value="Flavin_OxRdtase_Frp"/>
</dbReference>
<dbReference type="InterPro" id="IPR029479">
    <property type="entry name" value="Nitroreductase"/>
</dbReference>
<name>A0ABT7ULT9_9FIRM</name>
<evidence type="ECO:0000259" key="5">
    <source>
        <dbReference type="Pfam" id="PF00881"/>
    </source>
</evidence>
<evidence type="ECO:0000313" key="6">
    <source>
        <dbReference type="EMBL" id="MDM8196482.1"/>
    </source>
</evidence>
<comment type="caution">
    <text evidence="6">The sequence shown here is derived from an EMBL/GenBank/DDBJ whole genome shotgun (WGS) entry which is preliminary data.</text>
</comment>
<dbReference type="Gene3D" id="3.40.109.10">
    <property type="entry name" value="NADH Oxidase"/>
    <property type="match status" value="1"/>
</dbReference>
<keyword evidence="2" id="KW-0285">Flavoprotein</keyword>
<dbReference type="InterPro" id="IPR000415">
    <property type="entry name" value="Nitroreductase-like"/>
</dbReference>
<reference evidence="6 7" key="2">
    <citation type="submission" date="2023-06" db="EMBL/GenBank/DDBJ databases">
        <authorList>
            <person name="Zeman M."/>
            <person name="Kubasova T."/>
            <person name="Jahodarova E."/>
            <person name="Nykrynova M."/>
            <person name="Rychlik I."/>
        </authorList>
    </citation>
    <scope>NUCLEOTIDE SEQUENCE [LARGE SCALE GENOMIC DNA]</scope>
    <source>
        <strain evidence="6 7">ET341</strain>
    </source>
</reference>
<comment type="similarity">
    <text evidence="1">Belongs to the flavin oxidoreductase frp family.</text>
</comment>
<reference evidence="7" key="1">
    <citation type="submission" date="2023-06" db="EMBL/GenBank/DDBJ databases">
        <title>Identification and characterization of horizontal gene transfer across gut microbiota members of farm animals based on homology search.</title>
        <authorList>
            <person name="Zeman M."/>
            <person name="Kubasova T."/>
            <person name="Jahodarova E."/>
            <person name="Nykrynova M."/>
            <person name="Rychlik I."/>
        </authorList>
    </citation>
    <scope>NUCLEOTIDE SEQUENCE [LARGE SCALE GENOMIC DNA]</scope>
    <source>
        <strain evidence="7">ET341</strain>
    </source>
</reference>
<protein>
    <submittedName>
        <fullName evidence="6">Nitroreductase family protein</fullName>
    </submittedName>
</protein>
<sequence>MNQTIQELFDRKSVRAYSDEIITPEEKEWILKSALQAPTAGNMALYSIIDIQDQSLKDQLAITCDHQPFISQAPMVLLFLADYQKWYDIYTHYDKDIQPLEESDLILALEDCMIAAQNAVVAAWSLGIGSCYIGDILENFEIHQKLFDLPKYAIPATLLVLGKPTLQQQNRPKPQRFDLADMVSVNTYHHKTMDETKQMFIKQTGKNEDELKNYIQAFAKRKFHAQYRKEMNRSVKKMIESWK</sequence>
<dbReference type="SUPFAM" id="SSF55469">
    <property type="entry name" value="FMN-dependent nitroreductase-like"/>
    <property type="match status" value="1"/>
</dbReference>
<proteinExistence type="inferred from homology"/>
<keyword evidence="7" id="KW-1185">Reference proteome</keyword>
<dbReference type="EMBL" id="JAUDCK010000037">
    <property type="protein sequence ID" value="MDM8196482.1"/>
    <property type="molecule type" value="Genomic_DNA"/>
</dbReference>
<dbReference type="PANTHER" id="PTHR43425">
    <property type="entry name" value="OXYGEN-INSENSITIVE NADPH NITROREDUCTASE"/>
    <property type="match status" value="1"/>
</dbReference>
<gene>
    <name evidence="6" type="ORF">QUV98_09165</name>
</gene>
<keyword evidence="4" id="KW-0560">Oxidoreductase</keyword>
<dbReference type="PANTHER" id="PTHR43425:SF2">
    <property type="entry name" value="OXYGEN-INSENSITIVE NADPH NITROREDUCTASE"/>
    <property type="match status" value="1"/>
</dbReference>
<dbReference type="Pfam" id="PF00881">
    <property type="entry name" value="Nitroreductase"/>
    <property type="match status" value="1"/>
</dbReference>
<keyword evidence="3" id="KW-0288">FMN</keyword>
<evidence type="ECO:0000256" key="3">
    <source>
        <dbReference type="ARBA" id="ARBA00022643"/>
    </source>
</evidence>
<evidence type="ECO:0000313" key="7">
    <source>
        <dbReference type="Proteomes" id="UP001529275"/>
    </source>
</evidence>
<dbReference type="RefSeq" id="WP_087304316.1">
    <property type="nucleotide sequence ID" value="NZ_JAUDCK010000037.1"/>
</dbReference>
<accession>A0ABT7ULT9</accession>
<evidence type="ECO:0000256" key="2">
    <source>
        <dbReference type="ARBA" id="ARBA00022630"/>
    </source>
</evidence>
<dbReference type="Proteomes" id="UP001529275">
    <property type="component" value="Unassembled WGS sequence"/>
</dbReference>
<evidence type="ECO:0000256" key="4">
    <source>
        <dbReference type="ARBA" id="ARBA00023002"/>
    </source>
</evidence>
<evidence type="ECO:0000256" key="1">
    <source>
        <dbReference type="ARBA" id="ARBA00008366"/>
    </source>
</evidence>
<feature type="domain" description="Nitroreductase" evidence="5">
    <location>
        <begin position="10"/>
        <end position="162"/>
    </location>
</feature>